<organism evidence="10 11">
    <name type="scientific">Nocardia arthritidis</name>
    <dbReference type="NCBI Taxonomy" id="228602"/>
    <lineage>
        <taxon>Bacteria</taxon>
        <taxon>Bacillati</taxon>
        <taxon>Actinomycetota</taxon>
        <taxon>Actinomycetes</taxon>
        <taxon>Mycobacteriales</taxon>
        <taxon>Nocardiaceae</taxon>
        <taxon>Nocardia</taxon>
    </lineage>
</organism>
<evidence type="ECO:0000256" key="6">
    <source>
        <dbReference type="ARBA" id="ARBA00023136"/>
    </source>
</evidence>
<dbReference type="Pfam" id="PF00528">
    <property type="entry name" value="BPD_transp_1"/>
    <property type="match status" value="1"/>
</dbReference>
<dbReference type="Pfam" id="PF12911">
    <property type="entry name" value="OppC_N"/>
    <property type="match status" value="1"/>
</dbReference>
<keyword evidence="5 7" id="KW-1133">Transmembrane helix</keyword>
<evidence type="ECO:0000256" key="7">
    <source>
        <dbReference type="RuleBase" id="RU363032"/>
    </source>
</evidence>
<name>A0A6G9YMH0_9NOCA</name>
<feature type="domain" description="ABC transmembrane type-1" evidence="9">
    <location>
        <begin position="189"/>
        <end position="377"/>
    </location>
</feature>
<dbReference type="Proteomes" id="UP000503540">
    <property type="component" value="Chromosome"/>
</dbReference>
<feature type="compositionally biased region" description="Basic and acidic residues" evidence="8">
    <location>
        <begin position="1"/>
        <end position="22"/>
    </location>
</feature>
<comment type="similarity">
    <text evidence="7">Belongs to the binding-protein-dependent transport system permease family.</text>
</comment>
<evidence type="ECO:0000313" key="10">
    <source>
        <dbReference type="EMBL" id="QIS14495.1"/>
    </source>
</evidence>
<dbReference type="GO" id="GO:0005886">
    <property type="term" value="C:plasma membrane"/>
    <property type="evidence" value="ECO:0007669"/>
    <property type="project" value="UniProtKB-SubCell"/>
</dbReference>
<feature type="transmembrane region" description="Helical" evidence="7">
    <location>
        <begin position="360"/>
        <end position="380"/>
    </location>
</feature>
<feature type="transmembrane region" description="Helical" evidence="7">
    <location>
        <begin position="305"/>
        <end position="334"/>
    </location>
</feature>
<evidence type="ECO:0000256" key="2">
    <source>
        <dbReference type="ARBA" id="ARBA00022448"/>
    </source>
</evidence>
<dbReference type="EMBL" id="CP046172">
    <property type="protein sequence ID" value="QIS14495.1"/>
    <property type="molecule type" value="Genomic_DNA"/>
</dbReference>
<feature type="transmembrane region" description="Helical" evidence="7">
    <location>
        <begin position="229"/>
        <end position="248"/>
    </location>
</feature>
<keyword evidence="6 7" id="KW-0472">Membrane</keyword>
<dbReference type="RefSeq" id="WP_167476899.1">
    <property type="nucleotide sequence ID" value="NZ_CP046172.1"/>
</dbReference>
<dbReference type="CDD" id="cd06261">
    <property type="entry name" value="TM_PBP2"/>
    <property type="match status" value="1"/>
</dbReference>
<evidence type="ECO:0000256" key="5">
    <source>
        <dbReference type="ARBA" id="ARBA00022989"/>
    </source>
</evidence>
<evidence type="ECO:0000256" key="4">
    <source>
        <dbReference type="ARBA" id="ARBA00022692"/>
    </source>
</evidence>
<dbReference type="PANTHER" id="PTHR43386">
    <property type="entry name" value="OLIGOPEPTIDE TRANSPORT SYSTEM PERMEASE PROTEIN APPC"/>
    <property type="match status" value="1"/>
</dbReference>
<dbReference type="Gene3D" id="1.10.3720.10">
    <property type="entry name" value="MetI-like"/>
    <property type="match status" value="1"/>
</dbReference>
<feature type="compositionally biased region" description="Low complexity" evidence="8">
    <location>
        <begin position="31"/>
        <end position="42"/>
    </location>
</feature>
<sequence>MTLVEDPKVPEDPKTPKKKDTVAETDAAGSAVRAESTAAEAETTAKADLAEADSAAGPESVAAAGESAAKAKATNGGESAAEASSVEVATDPIVAEADAAATKAAETPVPPIADRRRILRLLWHNPLGMIGAVLLLIVVFVGVFAPLLAPYAPAAVHFSTPFQRPGTEGFALGTDDLGRDILSRVFHGTRASLEVGALSVLFAVVIGVPLGLLAGYWRWLDTVLSRVSDVLLAFPAIIIAVALTAINGGGLTDAALALGIAQVPVMMRVVRAETLRLKETDFVMAARTMHVPSWRILGEHVLPNALAPIIVQATVIMPTAIIGEAILSFLGLGIKPPAPSLGIMLSDAQQYLLRTPWPGIFPGVALALICLGFNLFGDALRDALDPKTSR</sequence>
<keyword evidence="3" id="KW-1003">Cell membrane</keyword>
<dbReference type="InterPro" id="IPR000515">
    <property type="entry name" value="MetI-like"/>
</dbReference>
<keyword evidence="11" id="KW-1185">Reference proteome</keyword>
<gene>
    <name evidence="10" type="ORF">F5544_33295</name>
</gene>
<dbReference type="PANTHER" id="PTHR43386:SF1">
    <property type="entry name" value="D,D-DIPEPTIDE TRANSPORT SYSTEM PERMEASE PROTEIN DDPC-RELATED"/>
    <property type="match status" value="1"/>
</dbReference>
<evidence type="ECO:0000259" key="9">
    <source>
        <dbReference type="PROSITE" id="PS50928"/>
    </source>
</evidence>
<feature type="transmembrane region" description="Helical" evidence="7">
    <location>
        <begin position="195"/>
        <end position="217"/>
    </location>
</feature>
<keyword evidence="2 7" id="KW-0813">Transport</keyword>
<protein>
    <submittedName>
        <fullName evidence="10">ABC transporter permease subunit</fullName>
    </submittedName>
</protein>
<proteinExistence type="inferred from homology"/>
<accession>A0A6G9YMH0</accession>
<dbReference type="SUPFAM" id="SSF161098">
    <property type="entry name" value="MetI-like"/>
    <property type="match status" value="1"/>
</dbReference>
<dbReference type="PROSITE" id="PS50928">
    <property type="entry name" value="ABC_TM1"/>
    <property type="match status" value="1"/>
</dbReference>
<comment type="subcellular location">
    <subcellularLocation>
        <location evidence="1 7">Cell membrane</location>
        <topology evidence="1 7">Multi-pass membrane protein</topology>
    </subcellularLocation>
</comment>
<reference evidence="10 11" key="1">
    <citation type="journal article" date="2019" name="ACS Chem. Biol.">
        <title>Identification and Mobilization of a Cryptic Antibiotic Biosynthesis Gene Locus from a Human-Pathogenic Nocardia Isolate.</title>
        <authorList>
            <person name="Herisse M."/>
            <person name="Ishida K."/>
            <person name="Porter J.L."/>
            <person name="Howden B."/>
            <person name="Hertweck C."/>
            <person name="Stinear T.P."/>
            <person name="Pidot S.J."/>
        </authorList>
    </citation>
    <scope>NUCLEOTIDE SEQUENCE [LARGE SCALE GENOMIC DNA]</scope>
    <source>
        <strain evidence="10 11">AUSMDU00012717</strain>
    </source>
</reference>
<evidence type="ECO:0000313" key="11">
    <source>
        <dbReference type="Proteomes" id="UP000503540"/>
    </source>
</evidence>
<feature type="compositionally biased region" description="Low complexity" evidence="8">
    <location>
        <begin position="50"/>
        <end position="86"/>
    </location>
</feature>
<dbReference type="AlphaFoldDB" id="A0A6G9YMH0"/>
<dbReference type="InterPro" id="IPR035906">
    <property type="entry name" value="MetI-like_sf"/>
</dbReference>
<keyword evidence="4 7" id="KW-0812">Transmembrane</keyword>
<dbReference type="InterPro" id="IPR025966">
    <property type="entry name" value="OppC_N"/>
</dbReference>
<evidence type="ECO:0000256" key="3">
    <source>
        <dbReference type="ARBA" id="ARBA00022475"/>
    </source>
</evidence>
<evidence type="ECO:0000256" key="1">
    <source>
        <dbReference type="ARBA" id="ARBA00004651"/>
    </source>
</evidence>
<feature type="region of interest" description="Disordered" evidence="8">
    <location>
        <begin position="1"/>
        <end position="86"/>
    </location>
</feature>
<dbReference type="InterPro" id="IPR050366">
    <property type="entry name" value="BP-dependent_transpt_permease"/>
</dbReference>
<dbReference type="GO" id="GO:0055085">
    <property type="term" value="P:transmembrane transport"/>
    <property type="evidence" value="ECO:0007669"/>
    <property type="project" value="InterPro"/>
</dbReference>
<feature type="transmembrane region" description="Helical" evidence="7">
    <location>
        <begin position="127"/>
        <end position="149"/>
    </location>
</feature>
<dbReference type="KEGG" id="nah:F5544_33295"/>
<evidence type="ECO:0000256" key="8">
    <source>
        <dbReference type="SAM" id="MobiDB-lite"/>
    </source>
</evidence>